<accession>A0ABR9BC83</accession>
<dbReference type="Gene3D" id="3.40.50.2300">
    <property type="match status" value="1"/>
</dbReference>
<evidence type="ECO:0000256" key="1">
    <source>
        <dbReference type="ARBA" id="ARBA00022553"/>
    </source>
</evidence>
<dbReference type="PANTHER" id="PTHR45339:SF3">
    <property type="entry name" value="HISTIDINE KINASE"/>
    <property type="match status" value="1"/>
</dbReference>
<name>A0ABR9BC83_9RHOO</name>
<proteinExistence type="predicted"/>
<organism evidence="4 5">
    <name type="scientific">Thauera sedimentorum</name>
    <dbReference type="NCBI Taxonomy" id="2767595"/>
    <lineage>
        <taxon>Bacteria</taxon>
        <taxon>Pseudomonadati</taxon>
        <taxon>Pseudomonadota</taxon>
        <taxon>Betaproteobacteria</taxon>
        <taxon>Rhodocyclales</taxon>
        <taxon>Zoogloeaceae</taxon>
        <taxon>Thauera</taxon>
    </lineage>
</organism>
<reference evidence="5" key="1">
    <citation type="submission" date="2023-07" db="EMBL/GenBank/DDBJ databases">
        <title>Thauera sp. CAU 1555 isolated from sand of Yaerae Beach.</title>
        <authorList>
            <person name="Kim W."/>
        </authorList>
    </citation>
    <scope>NUCLEOTIDE SEQUENCE [LARGE SCALE GENOMIC DNA]</scope>
    <source>
        <strain evidence="5">CAU 1555</strain>
    </source>
</reference>
<feature type="domain" description="Response regulatory" evidence="3">
    <location>
        <begin position="4"/>
        <end position="120"/>
    </location>
</feature>
<keyword evidence="1 2" id="KW-0597">Phosphoprotein</keyword>
<evidence type="ECO:0000256" key="2">
    <source>
        <dbReference type="PROSITE-ProRule" id="PRU00169"/>
    </source>
</evidence>
<dbReference type="Proteomes" id="UP000603602">
    <property type="component" value="Unassembled WGS sequence"/>
</dbReference>
<dbReference type="EMBL" id="JACYTO010000001">
    <property type="protein sequence ID" value="MBD8502836.1"/>
    <property type="molecule type" value="Genomic_DNA"/>
</dbReference>
<keyword evidence="5" id="KW-1185">Reference proteome</keyword>
<dbReference type="InterPro" id="IPR011006">
    <property type="entry name" value="CheY-like_superfamily"/>
</dbReference>
<dbReference type="SUPFAM" id="SSF52172">
    <property type="entry name" value="CheY-like"/>
    <property type="match status" value="1"/>
</dbReference>
<dbReference type="InterPro" id="IPR001789">
    <property type="entry name" value="Sig_transdc_resp-reg_receiver"/>
</dbReference>
<dbReference type="Pfam" id="PF00072">
    <property type="entry name" value="Response_reg"/>
    <property type="match status" value="1"/>
</dbReference>
<dbReference type="PROSITE" id="PS50110">
    <property type="entry name" value="RESPONSE_REGULATORY"/>
    <property type="match status" value="1"/>
</dbReference>
<comment type="caution">
    <text evidence="4">The sequence shown here is derived from an EMBL/GenBank/DDBJ whole genome shotgun (WGS) entry which is preliminary data.</text>
</comment>
<evidence type="ECO:0000313" key="4">
    <source>
        <dbReference type="EMBL" id="MBD8502836.1"/>
    </source>
</evidence>
<dbReference type="RefSeq" id="WP_187717586.1">
    <property type="nucleotide sequence ID" value="NZ_JACTAH010000001.1"/>
</dbReference>
<feature type="modified residue" description="4-aspartylphosphate" evidence="2">
    <location>
        <position position="53"/>
    </location>
</feature>
<gene>
    <name evidence="4" type="ORF">IFO67_08065</name>
</gene>
<evidence type="ECO:0000259" key="3">
    <source>
        <dbReference type="PROSITE" id="PS50110"/>
    </source>
</evidence>
<dbReference type="SMART" id="SM00448">
    <property type="entry name" value="REC"/>
    <property type="match status" value="1"/>
</dbReference>
<dbReference type="PANTHER" id="PTHR45339">
    <property type="entry name" value="HYBRID SIGNAL TRANSDUCTION HISTIDINE KINASE J"/>
    <property type="match status" value="1"/>
</dbReference>
<sequence length="130" mass="14404">MAVRILIAEDHPDSMALMCYLLQAHDYRTLSAADGETALAMAREQRPDLIVCDLQMPGLDGYQVARALKEDENLRHVPLIAVTAFSMLGDRERILAAGFDGYFSKPIEVERFVAQLEAYLRPPRGPGGEA</sequence>
<protein>
    <submittedName>
        <fullName evidence="4">Response regulator</fullName>
    </submittedName>
</protein>
<evidence type="ECO:0000313" key="5">
    <source>
        <dbReference type="Proteomes" id="UP000603602"/>
    </source>
</evidence>